<dbReference type="AlphaFoldDB" id="A0A9W6N344"/>
<keyword evidence="2" id="KW-1185">Reference proteome</keyword>
<dbReference type="Proteomes" id="UP001143364">
    <property type="component" value="Unassembled WGS sequence"/>
</dbReference>
<sequence>MPRRGAQHVLPQRGLRAAELAIGHAARGLLRKELVERFGVFLAMGFIIGPEKEKTSFAA</sequence>
<dbReference type="EMBL" id="BSFK01000005">
    <property type="protein sequence ID" value="GLK75866.1"/>
    <property type="molecule type" value="Genomic_DNA"/>
</dbReference>
<comment type="caution">
    <text evidence="1">The sequence shown here is derived from an EMBL/GenBank/DDBJ whole genome shotgun (WGS) entry which is preliminary data.</text>
</comment>
<proteinExistence type="predicted"/>
<reference evidence="1" key="1">
    <citation type="journal article" date="2014" name="Int. J. Syst. Evol. Microbiol.">
        <title>Complete genome sequence of Corynebacterium casei LMG S-19264T (=DSM 44701T), isolated from a smear-ripened cheese.</title>
        <authorList>
            <consortium name="US DOE Joint Genome Institute (JGI-PGF)"/>
            <person name="Walter F."/>
            <person name="Albersmeier A."/>
            <person name="Kalinowski J."/>
            <person name="Ruckert C."/>
        </authorList>
    </citation>
    <scope>NUCLEOTIDE SEQUENCE</scope>
    <source>
        <strain evidence="1">VKM B-2555</strain>
    </source>
</reference>
<reference evidence="1" key="2">
    <citation type="submission" date="2023-01" db="EMBL/GenBank/DDBJ databases">
        <authorList>
            <person name="Sun Q."/>
            <person name="Evtushenko L."/>
        </authorList>
    </citation>
    <scope>NUCLEOTIDE SEQUENCE</scope>
    <source>
        <strain evidence="1">VKM B-2555</strain>
    </source>
</reference>
<gene>
    <name evidence="1" type="ORF">GCM10008171_11200</name>
</gene>
<organism evidence="1 2">
    <name type="scientific">Methylopila jiangsuensis</name>
    <dbReference type="NCBI Taxonomy" id="586230"/>
    <lineage>
        <taxon>Bacteria</taxon>
        <taxon>Pseudomonadati</taxon>
        <taxon>Pseudomonadota</taxon>
        <taxon>Alphaproteobacteria</taxon>
        <taxon>Hyphomicrobiales</taxon>
        <taxon>Methylopilaceae</taxon>
        <taxon>Methylopila</taxon>
    </lineage>
</organism>
<name>A0A9W6N344_9HYPH</name>
<evidence type="ECO:0000313" key="2">
    <source>
        <dbReference type="Proteomes" id="UP001143364"/>
    </source>
</evidence>
<protein>
    <submittedName>
        <fullName evidence="1">Uncharacterized protein</fullName>
    </submittedName>
</protein>
<accession>A0A9W6N344</accession>
<evidence type="ECO:0000313" key="1">
    <source>
        <dbReference type="EMBL" id="GLK75866.1"/>
    </source>
</evidence>